<accession>A0A6J6BRL9</accession>
<dbReference type="EMBL" id="CAEZSR010000006">
    <property type="protein sequence ID" value="CAB4540989.1"/>
    <property type="molecule type" value="Genomic_DNA"/>
</dbReference>
<dbReference type="Pfam" id="PF21863">
    <property type="entry name" value="HTH_67"/>
    <property type="match status" value="1"/>
</dbReference>
<dbReference type="AlphaFoldDB" id="A0A6J6BRL9"/>
<organism evidence="1">
    <name type="scientific">freshwater metagenome</name>
    <dbReference type="NCBI Taxonomy" id="449393"/>
    <lineage>
        <taxon>unclassified sequences</taxon>
        <taxon>metagenomes</taxon>
        <taxon>ecological metagenomes</taxon>
    </lineage>
</organism>
<dbReference type="InterPro" id="IPR054058">
    <property type="entry name" value="HTH_67"/>
</dbReference>
<protein>
    <submittedName>
        <fullName evidence="1">Unannotated protein</fullName>
    </submittedName>
</protein>
<name>A0A6J6BRL9_9ZZZZ</name>
<gene>
    <name evidence="1" type="ORF">UFOPK1493_00309</name>
</gene>
<reference evidence="1" key="1">
    <citation type="submission" date="2020-05" db="EMBL/GenBank/DDBJ databases">
        <authorList>
            <person name="Chiriac C."/>
            <person name="Salcher M."/>
            <person name="Ghai R."/>
            <person name="Kavagutti S V."/>
        </authorList>
    </citation>
    <scope>NUCLEOTIDE SEQUENCE</scope>
</reference>
<dbReference type="NCBIfam" id="NF047719">
    <property type="entry name" value="SCO6745_fam_HTH"/>
    <property type="match status" value="1"/>
</dbReference>
<sequence>MDVQQLSSRARALGSALEPVIGQVYFSPECHANYAALGFDPSGADAGGVALPDGPAYFTSRGSVMGQVPGELVAAAFAVFNPEVVVPCVQLGWSRTDAATICAARDDGAIAQLRRILGDAPEGIERVDELLARAVAPLRPEGRPLFAGVLSQAMPDTAIGRVWRRGDMLREYRGDSHTAAWISAGFDATEIGLMSELYWGLPMRSYSRTRAWTDAQFDAAHERLRARGLLDDTGFTPAGREAREGIEVQTDLQMRPTIEALGDDVDELVALMTPWGAAVRAGKGYLSAGPHDLAEQAAGR</sequence>
<proteinExistence type="predicted"/>
<evidence type="ECO:0000313" key="1">
    <source>
        <dbReference type="EMBL" id="CAB4540989.1"/>
    </source>
</evidence>